<reference evidence="2 3" key="1">
    <citation type="submission" date="2024-10" db="EMBL/GenBank/DDBJ databases">
        <authorList>
            <person name="Kim D."/>
        </authorList>
    </citation>
    <scope>NUCLEOTIDE SEQUENCE [LARGE SCALE GENOMIC DNA]</scope>
    <source>
        <strain evidence="2">BH-2024</strain>
    </source>
</reference>
<dbReference type="EMBL" id="JBICBT010000659">
    <property type="protein sequence ID" value="KAL3106128.1"/>
    <property type="molecule type" value="Genomic_DNA"/>
</dbReference>
<protein>
    <submittedName>
        <fullName evidence="2">Uncharacterized protein</fullName>
    </submittedName>
</protein>
<dbReference type="AlphaFoldDB" id="A0ABD2KT97"/>
<sequence length="115" mass="13482">MGKLKEENDQKFEVQKATHRKTFENVTKNIEDEAEIGQMKRECSLFFQRFEECHRFTEEKIYELATKNGEIRQNLMQINVGGKALQTVGLQIRLTLFDGIERAMDGEKLVWGIEK</sequence>
<dbReference type="Proteomes" id="UP001620626">
    <property type="component" value="Unassembled WGS sequence"/>
</dbReference>
<comment type="caution">
    <text evidence="2">The sequence shown here is derived from an EMBL/GenBank/DDBJ whole genome shotgun (WGS) entry which is preliminary data.</text>
</comment>
<evidence type="ECO:0000313" key="1">
    <source>
        <dbReference type="EMBL" id="KAL3106128.1"/>
    </source>
</evidence>
<organism evidence="2 3">
    <name type="scientific">Heterodera trifolii</name>
    <dbReference type="NCBI Taxonomy" id="157864"/>
    <lineage>
        <taxon>Eukaryota</taxon>
        <taxon>Metazoa</taxon>
        <taxon>Ecdysozoa</taxon>
        <taxon>Nematoda</taxon>
        <taxon>Chromadorea</taxon>
        <taxon>Rhabditida</taxon>
        <taxon>Tylenchina</taxon>
        <taxon>Tylenchomorpha</taxon>
        <taxon>Tylenchoidea</taxon>
        <taxon>Heteroderidae</taxon>
        <taxon>Heteroderinae</taxon>
        <taxon>Heterodera</taxon>
    </lineage>
</organism>
<dbReference type="EMBL" id="JBICBT010000659">
    <property type="protein sequence ID" value="KAL3106154.1"/>
    <property type="molecule type" value="Genomic_DNA"/>
</dbReference>
<name>A0ABD2KT97_9BILA</name>
<evidence type="ECO:0000313" key="3">
    <source>
        <dbReference type="Proteomes" id="UP001620626"/>
    </source>
</evidence>
<keyword evidence="3" id="KW-1185">Reference proteome</keyword>
<evidence type="ECO:0000313" key="2">
    <source>
        <dbReference type="EMBL" id="KAL3106154.1"/>
    </source>
</evidence>
<gene>
    <name evidence="1" type="ORF">niasHT_016815</name>
    <name evidence="2" type="ORF">niasHT_016841</name>
</gene>
<proteinExistence type="predicted"/>
<accession>A0ABD2KT97</accession>